<dbReference type="GO" id="GO:0008270">
    <property type="term" value="F:zinc ion binding"/>
    <property type="evidence" value="ECO:0007669"/>
    <property type="project" value="UniProtKB-KW"/>
</dbReference>
<organism evidence="7 8">
    <name type="scientific">Polarella glacialis</name>
    <name type="common">Dinoflagellate</name>
    <dbReference type="NCBI Taxonomy" id="89957"/>
    <lineage>
        <taxon>Eukaryota</taxon>
        <taxon>Sar</taxon>
        <taxon>Alveolata</taxon>
        <taxon>Dinophyceae</taxon>
        <taxon>Suessiales</taxon>
        <taxon>Suessiaceae</taxon>
        <taxon>Polarella</taxon>
    </lineage>
</organism>
<feature type="region of interest" description="Disordered" evidence="4">
    <location>
        <begin position="66"/>
        <end position="121"/>
    </location>
</feature>
<dbReference type="Gene3D" id="3.30.40.10">
    <property type="entry name" value="Zinc/RING finger domain, C3HC4 (zinc finger)"/>
    <property type="match status" value="1"/>
</dbReference>
<dbReference type="InterPro" id="IPR016181">
    <property type="entry name" value="Acyl_CoA_acyltransferase"/>
</dbReference>
<gene>
    <name evidence="7" type="ORF">PGLA1383_LOCUS33606</name>
</gene>
<feature type="region of interest" description="Disordered" evidence="4">
    <location>
        <begin position="219"/>
        <end position="245"/>
    </location>
</feature>
<dbReference type="InterPro" id="IPR000182">
    <property type="entry name" value="GNAT_dom"/>
</dbReference>
<dbReference type="InterPro" id="IPR011990">
    <property type="entry name" value="TPR-like_helical_dom_sf"/>
</dbReference>
<dbReference type="InterPro" id="IPR011016">
    <property type="entry name" value="Znf_RING-CH"/>
</dbReference>
<dbReference type="PANTHER" id="PTHR46082">
    <property type="entry name" value="ATP/GTP-BINDING PROTEIN-RELATED"/>
    <property type="match status" value="1"/>
</dbReference>
<feature type="compositionally biased region" description="Polar residues" evidence="4">
    <location>
        <begin position="103"/>
        <end position="121"/>
    </location>
</feature>
<accession>A0A813FUE5</accession>
<dbReference type="SUPFAM" id="SSF48452">
    <property type="entry name" value="TPR-like"/>
    <property type="match status" value="2"/>
</dbReference>
<proteinExistence type="predicted"/>
<protein>
    <submittedName>
        <fullName evidence="7">Uncharacterized protein</fullName>
    </submittedName>
</protein>
<dbReference type="SMART" id="SM00744">
    <property type="entry name" value="RINGv"/>
    <property type="match status" value="1"/>
</dbReference>
<dbReference type="AlphaFoldDB" id="A0A813FUE5"/>
<evidence type="ECO:0000259" key="5">
    <source>
        <dbReference type="PROSITE" id="PS51186"/>
    </source>
</evidence>
<feature type="region of interest" description="Disordered" evidence="4">
    <location>
        <begin position="136"/>
        <end position="168"/>
    </location>
</feature>
<dbReference type="PROSITE" id="PS51292">
    <property type="entry name" value="ZF_RING_CH"/>
    <property type="match status" value="1"/>
</dbReference>
<feature type="compositionally biased region" description="Low complexity" evidence="4">
    <location>
        <begin position="140"/>
        <end position="156"/>
    </location>
</feature>
<sequence length="1134" mass="123071">MELNLEPDVGGNAETVQVTSVLRWDGEAVAGLLGAESSEVLDFLDPLQAWCRPPDAAALAKDHIDVDEDESDDGHDQQSTATATTATHAPSATDVSESEDIDNCNSTPLATMTPPANNSEGQTQFLIPEVSFIDKEHTDNNNNHNNTDNNDNNNDNKSGVHTTTHKEGEDCLRSVHNSWRKGRRLVCRARVMAFVGGRALGFAEAAVVQRAEGGYEQIVNQRDTKKGDAELPDGSTGGSRSSRSGAKMPRACRICLETEAEASSSWELLDGCCACRGSLRFVCKDCLLRQWEVKAEQGLKLTALSCGLCSQHFTGRAAELLTTLLHSEVSREMQEPAAASPEEAAERHKAQVAAATQLWQQGKHGESVVLFRKAIEGLERISGKKANQLAISARHNLSLVLLAQGRAEEARVEVRAAHSGLAQLFGAEHPLVLKAAHNEAMASGACGNKDEARVLYENTLEARRRVLGPEHVDTLKTLCNLGLILRSCGRISEAVEVLRNALVTLERVVGRRHPLALTVLQNLSLAMASRPGEGSSVGAEVLAREAVEGKHLALGPDHPDTLESRRDLATVLATCGQRDESEVVWRQALAGMERTLGINHPSTKAVLRQLHASLASHDAAAAAQLLEAHGRGETVSGVIPPVAPKRWESVTVVLLTIYTSSNYRRRGVGRAILEHYRKLARELRAEALEVGGRRLPEEASAFFEGCGFAIAATDGGAAIRAVLLPNDDFRLMYDSNVTRTRNPDCQELFLNTTGWNGSSRKYVLKVSLADFKLYEHKGRIHPAVVVREFSEVPPLIVHVEVNHAEVNQNLVRLTYISAESGAVLLGKAIIVPSAAVAGGYPDLLTFLCAKKIREDHGEELRRAVCYCRGGGSSAGASGGTLATRAAMSSASDEVRKLMADPFALGGFIPEVDKNGIKDCLIQSGTGKMSLKGRKEDMDAVLSKVSQCPHTGIWRAPWMYSYFDTRVVRRSNALLADLSNQPYGRTFNFQEFMMLPPEIAHQLASGMPAKPVGPSASSEKELLEQQGRYFAQGSGPELEDIEDAWMGFFMWAESTSGRQVKCSLVGADGYFETARCAVEMAMTLRFDKEQLPFQGGVLNAAVAGQTWYAQRLIASGVKFKMGDWFSEEDCVPPPH</sequence>
<comment type="caution">
    <text evidence="7">The sequence shown here is derived from an EMBL/GenBank/DDBJ whole genome shotgun (WGS) entry which is preliminary data.</text>
</comment>
<evidence type="ECO:0000313" key="7">
    <source>
        <dbReference type="EMBL" id="CAE8615899.1"/>
    </source>
</evidence>
<keyword evidence="3" id="KW-0862">Zinc</keyword>
<dbReference type="Proteomes" id="UP000654075">
    <property type="component" value="Unassembled WGS sequence"/>
</dbReference>
<evidence type="ECO:0000256" key="4">
    <source>
        <dbReference type="SAM" id="MobiDB-lite"/>
    </source>
</evidence>
<dbReference type="Gene3D" id="1.25.40.10">
    <property type="entry name" value="Tetratricopeptide repeat domain"/>
    <property type="match status" value="2"/>
</dbReference>
<keyword evidence="2" id="KW-0863">Zinc-finger</keyword>
<dbReference type="GO" id="GO:0016747">
    <property type="term" value="F:acyltransferase activity, transferring groups other than amino-acyl groups"/>
    <property type="evidence" value="ECO:0007669"/>
    <property type="project" value="InterPro"/>
</dbReference>
<dbReference type="CDD" id="cd04301">
    <property type="entry name" value="NAT_SF"/>
    <property type="match status" value="1"/>
</dbReference>
<feature type="domain" description="N-acetyltransferase" evidence="5">
    <location>
        <begin position="593"/>
        <end position="725"/>
    </location>
</feature>
<evidence type="ECO:0000256" key="1">
    <source>
        <dbReference type="ARBA" id="ARBA00022723"/>
    </source>
</evidence>
<dbReference type="Gene3D" id="3.40.630.30">
    <property type="match status" value="1"/>
</dbReference>
<name>A0A813FUE5_POLGL</name>
<evidence type="ECO:0000256" key="2">
    <source>
        <dbReference type="ARBA" id="ARBA00022771"/>
    </source>
</evidence>
<dbReference type="SUPFAM" id="SSF55729">
    <property type="entry name" value="Acyl-CoA N-acyltransferases (Nat)"/>
    <property type="match status" value="1"/>
</dbReference>
<evidence type="ECO:0000313" key="8">
    <source>
        <dbReference type="Proteomes" id="UP000654075"/>
    </source>
</evidence>
<dbReference type="Pfam" id="PF13374">
    <property type="entry name" value="TPR_10"/>
    <property type="match status" value="2"/>
</dbReference>
<dbReference type="InterPro" id="IPR053137">
    <property type="entry name" value="NLR-like"/>
</dbReference>
<evidence type="ECO:0000256" key="3">
    <source>
        <dbReference type="ARBA" id="ARBA00022833"/>
    </source>
</evidence>
<dbReference type="EMBL" id="CAJNNV010025740">
    <property type="protein sequence ID" value="CAE8615899.1"/>
    <property type="molecule type" value="Genomic_DNA"/>
</dbReference>
<evidence type="ECO:0000259" key="6">
    <source>
        <dbReference type="PROSITE" id="PS51292"/>
    </source>
</evidence>
<feature type="domain" description="RING-CH-type" evidence="6">
    <location>
        <begin position="244"/>
        <end position="316"/>
    </location>
</feature>
<keyword evidence="8" id="KW-1185">Reference proteome</keyword>
<dbReference type="PROSITE" id="PS51186">
    <property type="entry name" value="GNAT"/>
    <property type="match status" value="1"/>
</dbReference>
<dbReference type="Pfam" id="PF00583">
    <property type="entry name" value="Acetyltransf_1"/>
    <property type="match status" value="1"/>
</dbReference>
<feature type="compositionally biased region" description="Low complexity" evidence="4">
    <location>
        <begin position="77"/>
        <end position="93"/>
    </location>
</feature>
<keyword evidence="1" id="KW-0479">Metal-binding</keyword>
<dbReference type="InterPro" id="IPR013083">
    <property type="entry name" value="Znf_RING/FYVE/PHD"/>
</dbReference>
<dbReference type="Pfam" id="PF13424">
    <property type="entry name" value="TPR_12"/>
    <property type="match status" value="1"/>
</dbReference>
<reference evidence="7" key="1">
    <citation type="submission" date="2021-02" db="EMBL/GenBank/DDBJ databases">
        <authorList>
            <person name="Dougan E. K."/>
            <person name="Rhodes N."/>
            <person name="Thang M."/>
            <person name="Chan C."/>
        </authorList>
    </citation>
    <scope>NUCLEOTIDE SEQUENCE</scope>
</reference>
<dbReference type="OrthoDB" id="626167at2759"/>
<dbReference type="PANTHER" id="PTHR46082:SF6">
    <property type="entry name" value="AAA+ ATPASE DOMAIN-CONTAINING PROTEIN-RELATED"/>
    <property type="match status" value="1"/>
</dbReference>